<dbReference type="Proteomes" id="UP000570003">
    <property type="component" value="Unassembled WGS sequence"/>
</dbReference>
<dbReference type="AlphaFoldDB" id="A0AA44IEI1"/>
<sequence>MNSSTFRTHATAVAATAAAVAVLGTVTAPAALAAPAAPSAHATVLRTGLDVSLLNGGARVPVNASLNEVKAPATADRTSLSVRVDGVDENRPVQMLRADVASAKATSGASSAEGSVKLVGARVHVPGLPLLSVVEAEQVTARAVCRAGSAPTAEANLLGTVTALGKRVTLTPGQRSTVQVQGVGEVVLDLSRRTTTSTSAAATALELKVAVNPLNLNVSKVTGTVTLAEAGCKMPAAAPGAPSAPAPAPSQGTGAPDPSNPSATPAPSGPSAAPDPSDTGAAPDPSAAPGDGNDPSPAGGDAPADGGNLAETGGSSSTPYLVAGAAALLVVGAVALKYARRARS</sequence>
<dbReference type="PROSITE" id="PS50847">
    <property type="entry name" value="GRAM_POS_ANCHORING"/>
    <property type="match status" value="1"/>
</dbReference>
<organism evidence="9 10">
    <name type="scientific">Streptomyces somaliensis (strain ATCC 33201 / DSM 40738 / JCM 12659 / KCTC 9044 / NCTC 11332 / NRRL B-12077 / IP 733)</name>
    <dbReference type="NCBI Taxonomy" id="1134445"/>
    <lineage>
        <taxon>Bacteria</taxon>
        <taxon>Bacillati</taxon>
        <taxon>Actinomycetota</taxon>
        <taxon>Actinomycetes</taxon>
        <taxon>Kitasatosporales</taxon>
        <taxon>Streptomycetaceae</taxon>
        <taxon>Streptomyces</taxon>
    </lineage>
</organism>
<protein>
    <submittedName>
        <fullName evidence="9">LPXTG cell wall anchor domain-containing protein</fullName>
    </submittedName>
</protein>
<keyword evidence="1" id="KW-0134">Cell wall</keyword>
<keyword evidence="10" id="KW-1185">Reference proteome</keyword>
<evidence type="ECO:0000259" key="8">
    <source>
        <dbReference type="PROSITE" id="PS50847"/>
    </source>
</evidence>
<dbReference type="NCBIfam" id="NF041528">
    <property type="entry name" value="strep_LAETG"/>
    <property type="match status" value="1"/>
</dbReference>
<feature type="domain" description="Gram-positive cocci surface proteins LPxTG" evidence="8">
    <location>
        <begin position="309"/>
        <end position="344"/>
    </location>
</feature>
<dbReference type="InterPro" id="IPR019931">
    <property type="entry name" value="LPXTG_anchor"/>
</dbReference>
<reference evidence="9 10" key="1">
    <citation type="submission" date="2020-04" db="EMBL/GenBank/DDBJ databases">
        <title>MicrobeNet Type strains.</title>
        <authorList>
            <person name="Nicholson A.C."/>
        </authorList>
    </citation>
    <scope>NUCLEOTIDE SEQUENCE [LARGE SCALE GENOMIC DNA]</scope>
    <source>
        <strain evidence="9 10">DSM 40738</strain>
    </source>
</reference>
<evidence type="ECO:0000256" key="4">
    <source>
        <dbReference type="ARBA" id="ARBA00023088"/>
    </source>
</evidence>
<evidence type="ECO:0000256" key="7">
    <source>
        <dbReference type="SAM" id="SignalP"/>
    </source>
</evidence>
<dbReference type="InterPro" id="IPR048202">
    <property type="entry name" value="SCO1860-like"/>
</dbReference>
<gene>
    <name evidence="9" type="ORF">HGA06_17045</name>
</gene>
<evidence type="ECO:0000256" key="1">
    <source>
        <dbReference type="ARBA" id="ARBA00022512"/>
    </source>
</evidence>
<dbReference type="EMBL" id="JAAXOU010000223">
    <property type="protein sequence ID" value="NKY15790.1"/>
    <property type="molecule type" value="Genomic_DNA"/>
</dbReference>
<name>A0AA44IEI1_STRE0</name>
<evidence type="ECO:0000256" key="5">
    <source>
        <dbReference type="SAM" id="MobiDB-lite"/>
    </source>
</evidence>
<feature type="region of interest" description="Disordered" evidence="5">
    <location>
        <begin position="236"/>
        <end position="318"/>
    </location>
</feature>
<feature type="chain" id="PRO_5041327234" evidence="7">
    <location>
        <begin position="34"/>
        <end position="344"/>
    </location>
</feature>
<feature type="transmembrane region" description="Helical" evidence="6">
    <location>
        <begin position="320"/>
        <end position="339"/>
    </location>
</feature>
<keyword evidence="2" id="KW-0964">Secreted</keyword>
<evidence type="ECO:0000256" key="6">
    <source>
        <dbReference type="SAM" id="Phobius"/>
    </source>
</evidence>
<keyword evidence="6" id="KW-0472">Membrane</keyword>
<accession>A0AA44IEI1</accession>
<keyword evidence="4" id="KW-0572">Peptidoglycan-anchor</keyword>
<comment type="caution">
    <text evidence="9">The sequence shown here is derived from an EMBL/GenBank/DDBJ whole genome shotgun (WGS) entry which is preliminary data.</text>
</comment>
<feature type="signal peptide" evidence="7">
    <location>
        <begin position="1"/>
        <end position="33"/>
    </location>
</feature>
<keyword evidence="3 7" id="KW-0732">Signal</keyword>
<evidence type="ECO:0000313" key="10">
    <source>
        <dbReference type="Proteomes" id="UP000570003"/>
    </source>
</evidence>
<keyword evidence="6" id="KW-1133">Transmembrane helix</keyword>
<proteinExistence type="predicted"/>
<evidence type="ECO:0000313" key="9">
    <source>
        <dbReference type="EMBL" id="NKY15790.1"/>
    </source>
</evidence>
<dbReference type="RefSeq" id="WP_168439978.1">
    <property type="nucleotide sequence ID" value="NZ_JAAXOU010000223.1"/>
</dbReference>
<keyword evidence="6" id="KW-0812">Transmembrane</keyword>
<dbReference type="NCBIfam" id="NF041527">
    <property type="entry name" value="SCO1860_LAETG"/>
    <property type="match status" value="1"/>
</dbReference>
<evidence type="ECO:0000256" key="3">
    <source>
        <dbReference type="ARBA" id="ARBA00022729"/>
    </source>
</evidence>
<feature type="compositionally biased region" description="Low complexity" evidence="5">
    <location>
        <begin position="249"/>
        <end position="310"/>
    </location>
</feature>
<evidence type="ECO:0000256" key="2">
    <source>
        <dbReference type="ARBA" id="ARBA00022525"/>
    </source>
</evidence>
<dbReference type="NCBIfam" id="TIGR01167">
    <property type="entry name" value="LPXTG_anchor"/>
    <property type="match status" value="1"/>
</dbReference>